<keyword evidence="7" id="KW-0378">Hydrolase</keyword>
<dbReference type="NCBIfam" id="TIGR03423">
    <property type="entry name" value="pbp2_mrdA"/>
    <property type="match status" value="1"/>
</dbReference>
<dbReference type="GO" id="GO:0008360">
    <property type="term" value="P:regulation of cell shape"/>
    <property type="evidence" value="ECO:0007669"/>
    <property type="project" value="UniProtKB-KW"/>
</dbReference>
<dbReference type="PANTHER" id="PTHR30627:SF2">
    <property type="entry name" value="PEPTIDOGLYCAN D,D-TRANSPEPTIDASE MRDA"/>
    <property type="match status" value="1"/>
</dbReference>
<gene>
    <name evidence="15" type="ORF">UFOPK3610_01722</name>
</gene>
<keyword evidence="12" id="KW-0961">Cell wall biogenesis/degradation</keyword>
<evidence type="ECO:0000256" key="2">
    <source>
        <dbReference type="ARBA" id="ARBA00004236"/>
    </source>
</evidence>
<dbReference type="GO" id="GO:0006508">
    <property type="term" value="P:proteolysis"/>
    <property type="evidence" value="ECO:0007669"/>
    <property type="project" value="UniProtKB-KW"/>
</dbReference>
<dbReference type="InterPro" id="IPR005311">
    <property type="entry name" value="PBP_dimer"/>
</dbReference>
<dbReference type="InterPro" id="IPR050515">
    <property type="entry name" value="Beta-lactam/transpept"/>
</dbReference>
<dbReference type="PANTHER" id="PTHR30627">
    <property type="entry name" value="PEPTIDOGLYCAN D,D-TRANSPEPTIDASE"/>
    <property type="match status" value="1"/>
</dbReference>
<dbReference type="AlphaFoldDB" id="A0A6J7I8C1"/>
<dbReference type="GO" id="GO:0005886">
    <property type="term" value="C:plasma membrane"/>
    <property type="evidence" value="ECO:0007669"/>
    <property type="project" value="UniProtKB-SubCell"/>
</dbReference>
<dbReference type="Pfam" id="PF03717">
    <property type="entry name" value="PBP_dimer"/>
    <property type="match status" value="1"/>
</dbReference>
<evidence type="ECO:0000256" key="5">
    <source>
        <dbReference type="ARBA" id="ARBA00022670"/>
    </source>
</evidence>
<evidence type="ECO:0000256" key="4">
    <source>
        <dbReference type="ARBA" id="ARBA00022519"/>
    </source>
</evidence>
<feature type="domain" description="Penicillin-binding protein transpeptidase" evidence="13">
    <location>
        <begin position="288"/>
        <end position="661"/>
    </location>
</feature>
<dbReference type="Pfam" id="PF00905">
    <property type="entry name" value="Transpeptidase"/>
    <property type="match status" value="1"/>
</dbReference>
<evidence type="ECO:0000256" key="1">
    <source>
        <dbReference type="ARBA" id="ARBA00004167"/>
    </source>
</evidence>
<dbReference type="Gene3D" id="3.40.710.10">
    <property type="entry name" value="DD-peptidase/beta-lactamase superfamily"/>
    <property type="match status" value="1"/>
</dbReference>
<dbReference type="InterPro" id="IPR012338">
    <property type="entry name" value="Beta-lactam/transpept-like"/>
</dbReference>
<sequence length="719" mass="75651">MSDRSNLRLVVLGVLVFSLLCTLGARLVYLQLIAGESFKAQAVDNSTRDLVTPAVRGLILDQDGRPLVANRVSLVVSVDRAALRKQDDDGAAVLQSLADALGTTLDDIQGRLLNCGTEGAPPLPLCWNGSPYEAVPVAKDVPDRLALQILERSTEFPGVTAQLQAVREYPTPYGSNAAHLLGYIGPVTAEQLDAQGDSTDISRLRATDLVGRSGLEAQYDTELRGIPGVTTVNVDQGGHVVGSAEKSPPQAGNYVVTNIDAPLQAVVERELRAAIERVRAQGGVGESGAAVVVDTTNGHVLAMASYPTYDPTIWVGGISTTDFQQLMDSKGLSSNAWQGALPPGSTYKVFTTAAAIDQGFSTTRNYNCPSEFRIGPQVFRNSYSIGYGKISLARALEVSCNTVFYGLGDAIWKSFGGYDTPVDSIDPIARAAEAFGLGAESGIDLPAEQAGRVHSPLSKRLNWEQNKDTWCADASSGYPEVRLTDPKKADYFTALAVENCQDGFRWREGDAVNASIGQGDTATTPLQLAMAYAAIANGGTLWQPQVARGILSATGEVVKEFAPVSRGQVDVSQGAITFLQNSLPGVPLYGTAASAFKGFPLAQIPVAAKTGSAQISGKDQTASWMAAYAPANAPRYAVVMMVTQSSTATGTSAPGVRNIMEALFGVKGQTVDPTRSVFPDGQPAMGMPHLASDGTPATPENGEVPTSLGGLIPAVVRRD</sequence>
<evidence type="ECO:0000256" key="8">
    <source>
        <dbReference type="ARBA" id="ARBA00022960"/>
    </source>
</evidence>
<dbReference type="InterPro" id="IPR017790">
    <property type="entry name" value="Penicillin-binding_protein_2"/>
</dbReference>
<keyword evidence="6" id="KW-0812">Transmembrane</keyword>
<name>A0A6J7I8C1_9ZZZZ</name>
<keyword evidence="11" id="KW-0472">Membrane</keyword>
<evidence type="ECO:0000256" key="7">
    <source>
        <dbReference type="ARBA" id="ARBA00022801"/>
    </source>
</evidence>
<dbReference type="InterPro" id="IPR036138">
    <property type="entry name" value="PBP_dimer_sf"/>
</dbReference>
<protein>
    <submittedName>
        <fullName evidence="15">Unannotated protein</fullName>
    </submittedName>
</protein>
<dbReference type="GO" id="GO:0009002">
    <property type="term" value="F:serine-type D-Ala-D-Ala carboxypeptidase activity"/>
    <property type="evidence" value="ECO:0007669"/>
    <property type="project" value="InterPro"/>
</dbReference>
<dbReference type="GO" id="GO:0071555">
    <property type="term" value="P:cell wall organization"/>
    <property type="evidence" value="ECO:0007669"/>
    <property type="project" value="UniProtKB-KW"/>
</dbReference>
<keyword evidence="9" id="KW-0573">Peptidoglycan synthesis</keyword>
<keyword evidence="5" id="KW-0645">Protease</keyword>
<dbReference type="GO" id="GO:0071972">
    <property type="term" value="F:peptidoglycan L,D-transpeptidase activity"/>
    <property type="evidence" value="ECO:0007669"/>
    <property type="project" value="TreeGrafter"/>
</dbReference>
<keyword evidence="4" id="KW-0997">Cell inner membrane</keyword>
<reference evidence="15" key="1">
    <citation type="submission" date="2020-05" db="EMBL/GenBank/DDBJ databases">
        <authorList>
            <person name="Chiriac C."/>
            <person name="Salcher M."/>
            <person name="Ghai R."/>
            <person name="Kavagutti S V."/>
        </authorList>
    </citation>
    <scope>NUCLEOTIDE SEQUENCE</scope>
</reference>
<evidence type="ECO:0000256" key="10">
    <source>
        <dbReference type="ARBA" id="ARBA00022989"/>
    </source>
</evidence>
<keyword evidence="8" id="KW-0133">Cell shape</keyword>
<dbReference type="GO" id="GO:0009252">
    <property type="term" value="P:peptidoglycan biosynthetic process"/>
    <property type="evidence" value="ECO:0007669"/>
    <property type="project" value="UniProtKB-KW"/>
</dbReference>
<evidence type="ECO:0000259" key="14">
    <source>
        <dbReference type="Pfam" id="PF03717"/>
    </source>
</evidence>
<proteinExistence type="predicted"/>
<dbReference type="GO" id="GO:0008658">
    <property type="term" value="F:penicillin binding"/>
    <property type="evidence" value="ECO:0007669"/>
    <property type="project" value="InterPro"/>
</dbReference>
<evidence type="ECO:0000256" key="12">
    <source>
        <dbReference type="ARBA" id="ARBA00023316"/>
    </source>
</evidence>
<evidence type="ECO:0000256" key="11">
    <source>
        <dbReference type="ARBA" id="ARBA00023136"/>
    </source>
</evidence>
<keyword evidence="10" id="KW-1133">Transmembrane helix</keyword>
<comment type="subcellular location">
    <subcellularLocation>
        <location evidence="2">Cell membrane</location>
    </subcellularLocation>
    <subcellularLocation>
        <location evidence="1">Membrane</location>
        <topology evidence="1">Single-pass membrane protein</topology>
    </subcellularLocation>
</comment>
<dbReference type="InterPro" id="IPR001460">
    <property type="entry name" value="PCN-bd_Tpept"/>
</dbReference>
<dbReference type="Gene3D" id="3.90.1310.10">
    <property type="entry name" value="Penicillin-binding protein 2a (Domain 2)"/>
    <property type="match status" value="1"/>
</dbReference>
<evidence type="ECO:0000256" key="6">
    <source>
        <dbReference type="ARBA" id="ARBA00022692"/>
    </source>
</evidence>
<dbReference type="EMBL" id="CAFBMR010000103">
    <property type="protein sequence ID" value="CAB4926834.1"/>
    <property type="molecule type" value="Genomic_DNA"/>
</dbReference>
<keyword evidence="3" id="KW-1003">Cell membrane</keyword>
<evidence type="ECO:0000256" key="3">
    <source>
        <dbReference type="ARBA" id="ARBA00022475"/>
    </source>
</evidence>
<evidence type="ECO:0000259" key="13">
    <source>
        <dbReference type="Pfam" id="PF00905"/>
    </source>
</evidence>
<organism evidence="15">
    <name type="scientific">freshwater metagenome</name>
    <dbReference type="NCBI Taxonomy" id="449393"/>
    <lineage>
        <taxon>unclassified sequences</taxon>
        <taxon>metagenomes</taxon>
        <taxon>ecological metagenomes</taxon>
    </lineage>
</organism>
<accession>A0A6J7I8C1</accession>
<feature type="domain" description="Penicillin-binding protein dimerisation" evidence="14">
    <location>
        <begin position="52"/>
        <end position="242"/>
    </location>
</feature>
<dbReference type="SUPFAM" id="SSF56519">
    <property type="entry name" value="Penicillin binding protein dimerisation domain"/>
    <property type="match status" value="1"/>
</dbReference>
<evidence type="ECO:0000256" key="9">
    <source>
        <dbReference type="ARBA" id="ARBA00022984"/>
    </source>
</evidence>
<evidence type="ECO:0000313" key="15">
    <source>
        <dbReference type="EMBL" id="CAB4926834.1"/>
    </source>
</evidence>
<dbReference type="SUPFAM" id="SSF56601">
    <property type="entry name" value="beta-lactamase/transpeptidase-like"/>
    <property type="match status" value="1"/>
</dbReference>